<dbReference type="InterPro" id="IPR001296">
    <property type="entry name" value="Glyco_trans_1"/>
</dbReference>
<name>A0ABR7PNC5_9BURK</name>
<proteinExistence type="predicted"/>
<dbReference type="EMBL" id="VZQQ01000009">
    <property type="protein sequence ID" value="MBC8747444.1"/>
    <property type="molecule type" value="Genomic_DNA"/>
</dbReference>
<accession>A0ABR7PNC5</accession>
<dbReference type="Pfam" id="PF00534">
    <property type="entry name" value="Glycos_transf_1"/>
    <property type="match status" value="1"/>
</dbReference>
<comment type="caution">
    <text evidence="2">The sequence shown here is derived from an EMBL/GenBank/DDBJ whole genome shotgun (WGS) entry which is preliminary data.</text>
</comment>
<dbReference type="SUPFAM" id="SSF53756">
    <property type="entry name" value="UDP-Glycosyltransferase/glycogen phosphorylase"/>
    <property type="match status" value="1"/>
</dbReference>
<keyword evidence="3" id="KW-1185">Reference proteome</keyword>
<evidence type="ECO:0000259" key="1">
    <source>
        <dbReference type="Pfam" id="PF00534"/>
    </source>
</evidence>
<protein>
    <submittedName>
        <fullName evidence="2">Glycosyltransferase family 4 protein</fullName>
    </submittedName>
</protein>
<evidence type="ECO:0000313" key="2">
    <source>
        <dbReference type="EMBL" id="MBC8747444.1"/>
    </source>
</evidence>
<sequence length="314" mass="36006">MRKIFIMHPGNANYPEITAYKNYFQNRGADVLIGSTSEFRKLEKKDDVILWSIMGFYPDRLASDFVIHDYRSLSVGGWPAMKDFAKRHFNCQPNLRIFQNKRQQQIMGFGAGMPSVILPMGVPNWIFEVQEESGQDEKKADFCYIGEMSVERGFDRVLEAFIKKYSDRNKSLLLVGKPDPHIHEKFSKTENLIFTGPLPQRDALKHVAESDVAVCYFPYHRPHCYQTPTKLLEYAALGKKILCNDSPSNIQCCEEMGINSVITTANIFDGIDEEAMRGAKTNRRSDFANLIWDKVIEQSNVVSFLPEDLKLRLS</sequence>
<dbReference type="RefSeq" id="WP_187634539.1">
    <property type="nucleotide sequence ID" value="NZ_VZQQ01000009.1"/>
</dbReference>
<evidence type="ECO:0000313" key="3">
    <source>
        <dbReference type="Proteomes" id="UP000736373"/>
    </source>
</evidence>
<dbReference type="Gene3D" id="3.40.50.2000">
    <property type="entry name" value="Glycogen Phosphorylase B"/>
    <property type="match status" value="1"/>
</dbReference>
<organism evidence="2 3">
    <name type="scientific">Paraburkholderia podalyriae</name>
    <dbReference type="NCBI Taxonomy" id="1938811"/>
    <lineage>
        <taxon>Bacteria</taxon>
        <taxon>Pseudomonadati</taxon>
        <taxon>Pseudomonadota</taxon>
        <taxon>Betaproteobacteria</taxon>
        <taxon>Burkholderiales</taxon>
        <taxon>Burkholderiaceae</taxon>
        <taxon>Paraburkholderia</taxon>
    </lineage>
</organism>
<dbReference type="Proteomes" id="UP000736373">
    <property type="component" value="Unassembled WGS sequence"/>
</dbReference>
<gene>
    <name evidence="2" type="ORF">F6X42_12755</name>
</gene>
<reference evidence="2 3" key="1">
    <citation type="submission" date="2019-09" db="EMBL/GenBank/DDBJ databases">
        <title>Paraburkholderia podalyriae sp. nov., A South African Podalyria-associated rhizobium.</title>
        <authorList>
            <person name="Mavima L."/>
            <person name="Beukes C.W."/>
            <person name="Palmer M."/>
            <person name="De Meyer S.E."/>
            <person name="James E.K."/>
            <person name="Maluk M."/>
            <person name="Avontuur J.R."/>
            <person name="Chan W.Y."/>
            <person name="Venter S.N."/>
            <person name="Steenkamp E.T."/>
        </authorList>
    </citation>
    <scope>NUCLEOTIDE SEQUENCE [LARGE SCALE GENOMIC DNA]</scope>
    <source>
        <strain evidence="2 3">WC7.3b</strain>
    </source>
</reference>
<feature type="domain" description="Glycosyl transferase family 1" evidence="1">
    <location>
        <begin position="130"/>
        <end position="249"/>
    </location>
</feature>